<dbReference type="Gene3D" id="2.60.40.10">
    <property type="entry name" value="Immunoglobulins"/>
    <property type="match status" value="1"/>
</dbReference>
<feature type="transmembrane region" description="Helical" evidence="10">
    <location>
        <begin position="221"/>
        <end position="248"/>
    </location>
</feature>
<dbReference type="Gene3D" id="4.10.400.10">
    <property type="entry name" value="Low-density Lipoprotein Receptor"/>
    <property type="match status" value="2"/>
</dbReference>
<accession>A0AAV2ILS3</accession>
<dbReference type="SMART" id="SM00192">
    <property type="entry name" value="LDLa"/>
    <property type="match status" value="2"/>
</dbReference>
<protein>
    <recommendedName>
        <fullName evidence="12">Ig-like domain-containing protein</fullName>
    </recommendedName>
</protein>
<dbReference type="SUPFAM" id="SSF57424">
    <property type="entry name" value="LDL receptor-like module"/>
    <property type="match status" value="2"/>
</dbReference>
<evidence type="ECO:0000256" key="3">
    <source>
        <dbReference type="ARBA" id="ARBA00022692"/>
    </source>
</evidence>
<name>A0AAV2ILS3_LYMST</name>
<dbReference type="PROSITE" id="PS01209">
    <property type="entry name" value="LDLRA_1"/>
    <property type="match status" value="2"/>
</dbReference>
<dbReference type="GO" id="GO:0005886">
    <property type="term" value="C:plasma membrane"/>
    <property type="evidence" value="ECO:0007669"/>
    <property type="project" value="TreeGrafter"/>
</dbReference>
<evidence type="ECO:0000256" key="4">
    <source>
        <dbReference type="ARBA" id="ARBA00022737"/>
    </source>
</evidence>
<dbReference type="InterPro" id="IPR002172">
    <property type="entry name" value="LDrepeatLR_classA_rpt"/>
</dbReference>
<feature type="region of interest" description="Disordered" evidence="9">
    <location>
        <begin position="830"/>
        <end position="858"/>
    </location>
</feature>
<evidence type="ECO:0000313" key="13">
    <source>
        <dbReference type="EMBL" id="CAL1547382.1"/>
    </source>
</evidence>
<feature type="compositionally biased region" description="Polar residues" evidence="9">
    <location>
        <begin position="271"/>
        <end position="280"/>
    </location>
</feature>
<organism evidence="13 14">
    <name type="scientific">Lymnaea stagnalis</name>
    <name type="common">Great pond snail</name>
    <name type="synonym">Helix stagnalis</name>
    <dbReference type="NCBI Taxonomy" id="6523"/>
    <lineage>
        <taxon>Eukaryota</taxon>
        <taxon>Metazoa</taxon>
        <taxon>Spiralia</taxon>
        <taxon>Lophotrochozoa</taxon>
        <taxon>Mollusca</taxon>
        <taxon>Gastropoda</taxon>
        <taxon>Heterobranchia</taxon>
        <taxon>Euthyneura</taxon>
        <taxon>Panpulmonata</taxon>
        <taxon>Hygrophila</taxon>
        <taxon>Lymnaeoidea</taxon>
        <taxon>Lymnaeidae</taxon>
        <taxon>Lymnaea</taxon>
    </lineage>
</organism>
<dbReference type="Proteomes" id="UP001497497">
    <property type="component" value="Unassembled WGS sequence"/>
</dbReference>
<keyword evidence="5 10" id="KW-1133">Transmembrane helix</keyword>
<feature type="compositionally biased region" description="Low complexity" evidence="9">
    <location>
        <begin position="667"/>
        <end position="676"/>
    </location>
</feature>
<evidence type="ECO:0000256" key="10">
    <source>
        <dbReference type="SAM" id="Phobius"/>
    </source>
</evidence>
<evidence type="ECO:0000256" key="11">
    <source>
        <dbReference type="SAM" id="SignalP"/>
    </source>
</evidence>
<dbReference type="InterPro" id="IPR023415">
    <property type="entry name" value="LDLR_class-A_CS"/>
</dbReference>
<feature type="region of interest" description="Disordered" evidence="9">
    <location>
        <begin position="271"/>
        <end position="296"/>
    </location>
</feature>
<keyword evidence="7 8" id="KW-1015">Disulfide bond</keyword>
<feature type="compositionally biased region" description="Polar residues" evidence="9">
    <location>
        <begin position="830"/>
        <end position="844"/>
    </location>
</feature>
<evidence type="ECO:0000256" key="7">
    <source>
        <dbReference type="ARBA" id="ARBA00023157"/>
    </source>
</evidence>
<dbReference type="CDD" id="cd00112">
    <property type="entry name" value="LDLa"/>
    <property type="match status" value="2"/>
</dbReference>
<dbReference type="InterPro" id="IPR003599">
    <property type="entry name" value="Ig_sub"/>
</dbReference>
<keyword evidence="6 10" id="KW-0472">Membrane</keyword>
<dbReference type="PANTHER" id="PTHR24270">
    <property type="entry name" value="LOW-DENSITY LIPOPROTEIN RECEPTOR-RELATED"/>
    <property type="match status" value="1"/>
</dbReference>
<evidence type="ECO:0000256" key="5">
    <source>
        <dbReference type="ARBA" id="ARBA00022989"/>
    </source>
</evidence>
<feature type="region of interest" description="Disordered" evidence="9">
    <location>
        <begin position="480"/>
        <end position="516"/>
    </location>
</feature>
<keyword evidence="3 10" id="KW-0812">Transmembrane</keyword>
<dbReference type="SMART" id="SM00409">
    <property type="entry name" value="IG"/>
    <property type="match status" value="1"/>
</dbReference>
<dbReference type="GO" id="GO:0016192">
    <property type="term" value="P:vesicle-mediated transport"/>
    <property type="evidence" value="ECO:0007669"/>
    <property type="project" value="UniProtKB-ARBA"/>
</dbReference>
<dbReference type="SUPFAM" id="SSF48726">
    <property type="entry name" value="Immunoglobulin"/>
    <property type="match status" value="1"/>
</dbReference>
<feature type="compositionally biased region" description="Polar residues" evidence="9">
    <location>
        <begin position="789"/>
        <end position="815"/>
    </location>
</feature>
<feature type="chain" id="PRO_5043416077" description="Ig-like domain-containing protein" evidence="11">
    <location>
        <begin position="23"/>
        <end position="948"/>
    </location>
</feature>
<dbReference type="EMBL" id="CAXITT010000962">
    <property type="protein sequence ID" value="CAL1547382.1"/>
    <property type="molecule type" value="Genomic_DNA"/>
</dbReference>
<feature type="region of interest" description="Disordered" evidence="9">
    <location>
        <begin position="648"/>
        <end position="676"/>
    </location>
</feature>
<evidence type="ECO:0000256" key="1">
    <source>
        <dbReference type="ARBA" id="ARBA00004167"/>
    </source>
</evidence>
<dbReference type="InterPro" id="IPR036179">
    <property type="entry name" value="Ig-like_dom_sf"/>
</dbReference>
<evidence type="ECO:0000313" key="14">
    <source>
        <dbReference type="Proteomes" id="UP001497497"/>
    </source>
</evidence>
<dbReference type="PROSITE" id="PS50835">
    <property type="entry name" value="IG_LIKE"/>
    <property type="match status" value="1"/>
</dbReference>
<evidence type="ECO:0000256" key="2">
    <source>
        <dbReference type="ARBA" id="ARBA00004308"/>
    </source>
</evidence>
<dbReference type="AlphaFoldDB" id="A0AAV2ILS3"/>
<gene>
    <name evidence="13" type="ORF">GSLYS_00020707001</name>
</gene>
<dbReference type="InterPro" id="IPR013783">
    <property type="entry name" value="Ig-like_fold"/>
</dbReference>
<feature type="domain" description="Ig-like" evidence="12">
    <location>
        <begin position="25"/>
        <end position="114"/>
    </location>
</feature>
<dbReference type="PROSITE" id="PS50068">
    <property type="entry name" value="LDLRA_2"/>
    <property type="match status" value="2"/>
</dbReference>
<comment type="subcellular location">
    <subcellularLocation>
        <location evidence="2">Endomembrane system</location>
    </subcellularLocation>
    <subcellularLocation>
        <location evidence="1">Membrane</location>
        <topology evidence="1">Single-pass membrane protein</topology>
    </subcellularLocation>
</comment>
<dbReference type="PRINTS" id="PR00261">
    <property type="entry name" value="LDLRECEPTOR"/>
</dbReference>
<comment type="caution">
    <text evidence="13">The sequence shown here is derived from an EMBL/GenBank/DDBJ whole genome shotgun (WGS) entry which is preliminary data.</text>
</comment>
<evidence type="ECO:0000256" key="9">
    <source>
        <dbReference type="SAM" id="MobiDB-lite"/>
    </source>
</evidence>
<dbReference type="CDD" id="cd00096">
    <property type="entry name" value="Ig"/>
    <property type="match status" value="1"/>
</dbReference>
<comment type="caution">
    <text evidence="8">Lacks conserved residue(s) required for the propagation of feature annotation.</text>
</comment>
<proteinExistence type="predicted"/>
<keyword evidence="4" id="KW-0677">Repeat</keyword>
<evidence type="ECO:0000256" key="6">
    <source>
        <dbReference type="ARBA" id="ARBA00023136"/>
    </source>
</evidence>
<feature type="signal peptide" evidence="11">
    <location>
        <begin position="1"/>
        <end position="22"/>
    </location>
</feature>
<reference evidence="13 14" key="1">
    <citation type="submission" date="2024-04" db="EMBL/GenBank/DDBJ databases">
        <authorList>
            <consortium name="Genoscope - CEA"/>
            <person name="William W."/>
        </authorList>
    </citation>
    <scope>NUCLEOTIDE SEQUENCE [LARGE SCALE GENOMIC DNA]</scope>
</reference>
<feature type="compositionally biased region" description="Polar residues" evidence="9">
    <location>
        <begin position="718"/>
        <end position="732"/>
    </location>
</feature>
<dbReference type="GO" id="GO:0012505">
    <property type="term" value="C:endomembrane system"/>
    <property type="evidence" value="ECO:0007669"/>
    <property type="project" value="UniProtKB-SubCell"/>
</dbReference>
<keyword evidence="14" id="KW-1185">Reference proteome</keyword>
<feature type="region of interest" description="Disordered" evidence="9">
    <location>
        <begin position="718"/>
        <end position="751"/>
    </location>
</feature>
<dbReference type="InterPro" id="IPR007110">
    <property type="entry name" value="Ig-like_dom"/>
</dbReference>
<feature type="region of interest" description="Disordered" evidence="9">
    <location>
        <begin position="331"/>
        <end position="361"/>
    </location>
</feature>
<evidence type="ECO:0000256" key="8">
    <source>
        <dbReference type="PROSITE-ProRule" id="PRU00124"/>
    </source>
</evidence>
<feature type="region of interest" description="Disordered" evidence="9">
    <location>
        <begin position="771"/>
        <end position="815"/>
    </location>
</feature>
<dbReference type="InterPro" id="IPR050685">
    <property type="entry name" value="LDLR"/>
</dbReference>
<evidence type="ECO:0000259" key="12">
    <source>
        <dbReference type="PROSITE" id="PS50835"/>
    </source>
</evidence>
<sequence length="948" mass="101706">MGFSKRSSINLFTCCCFILVSANQKNLLILSDKQIQGVEGGAIQVHCTAHVTSRVDSLKWIGPNSERGDYGMQQYQPNSTTVTMRFQSLRPSDAGHYSCVLVMDNGGEETAQFNLLVENKESGSATCSVTQFKCKKSKHCVFIRYRCDGKDDCGDGSDEDCDTDPCLGKFRCNNTRCVPQNELCDRLDNCGDFSDEGAICSIKATSTVTAQPVTEDNHFGWLKITASTVIACTVGLVILIAFIVILVFRIKMKRLRELRIARGFEQVYQNGGSGEPTSLGQGEEGPTDQHPFLPTATQPHYGHIIVNVNNGVQYMPGYDYSLFIDSPPPYSEAGGGAGEGGEAKHPPPPYSTIDRRRARQTVEENPIRANSAHSNLQNISQSSVQNCLGGSRCNDVVPLPRGNSVTCAQAEGSAETLPGINIYSRFLQSLLGSHLSGPGTGGNVAASALNEDPAHEPLNEVRQLVIGSDQDQRVNIITLTSSPQRTGKLESSPCLASQSTQTPKHKTHGAASNVPNTECALDNSSSIADDSAVISAQVGPPSELEVVKAENASPILRVMSHQEANVSMRPQMNDAEENARPAASATNAVDAPLTITTVNDDYEDPWENSLLLLATASAFIPEAECEFPENNSDRVVSSHDYETCLVRKHKDRPSPAGSMSAGVGTPSSTNPNHAANSASNALLNEVLRRDEERKPRAGHLSVQKGQILLHTADGVITTNTFPPSDGQLSPFSNLVAGAQKSSSTEHPSRLSGELVVKDGNIMLQIPSKAHSLDRGLGSFPKKNKEHNPSILSKCSHTGGAQNNSSEPKASSTSALSTNNDLWRMNTLQQSSIDKSPSNSLNPLENASAAHAGSCSSIDRQMPGRLTGELNIKDGCLVLEPPKHTPSSQILSHLQGAYAAVKRNENDNSCDSVEPVVNTKRSTGTVVSRPALPKFNSDIVLPFKVDNNK</sequence>
<dbReference type="Pfam" id="PF00057">
    <property type="entry name" value="Ldl_recept_a"/>
    <property type="match status" value="2"/>
</dbReference>
<keyword evidence="11" id="KW-0732">Signal</keyword>
<dbReference type="InterPro" id="IPR036055">
    <property type="entry name" value="LDL_receptor-like_sf"/>
</dbReference>
<feature type="disulfide bond" evidence="8">
    <location>
        <begin position="172"/>
        <end position="190"/>
    </location>
</feature>